<dbReference type="CDD" id="cd02064">
    <property type="entry name" value="FAD_synthetase_N"/>
    <property type="match status" value="1"/>
</dbReference>
<dbReference type="SUPFAM" id="SSF82114">
    <property type="entry name" value="Riboflavin kinase-like"/>
    <property type="match status" value="1"/>
</dbReference>
<dbReference type="UniPathway" id="UPA00276">
    <property type="reaction ID" value="UER00406"/>
</dbReference>
<evidence type="ECO:0000256" key="5">
    <source>
        <dbReference type="ARBA" id="ARBA00022643"/>
    </source>
</evidence>
<dbReference type="SUPFAM" id="SSF52374">
    <property type="entry name" value="Nucleotidylyl transferase"/>
    <property type="match status" value="1"/>
</dbReference>
<organism evidence="17 18">
    <name type="scientific">Acidothermus cellulolyticus (strain ATCC 43068 / DSM 8971 / 11B)</name>
    <dbReference type="NCBI Taxonomy" id="351607"/>
    <lineage>
        <taxon>Bacteria</taxon>
        <taxon>Bacillati</taxon>
        <taxon>Actinomycetota</taxon>
        <taxon>Actinomycetes</taxon>
        <taxon>Acidothermales</taxon>
        <taxon>Acidothermaceae</taxon>
        <taxon>Acidothermus</taxon>
    </lineage>
</organism>
<dbReference type="eggNOG" id="COG0196">
    <property type="taxonomic scope" value="Bacteria"/>
</dbReference>
<evidence type="ECO:0000313" key="18">
    <source>
        <dbReference type="Proteomes" id="UP000008221"/>
    </source>
</evidence>
<dbReference type="HOGENOM" id="CLU_048437_0_0_11"/>
<dbReference type="InParanoid" id="A0LV23"/>
<comment type="pathway">
    <text evidence="3 15">Cofactor biosynthesis; FMN biosynthesis; FMN from riboflavin (ATP route): step 1/1.</text>
</comment>
<comment type="pathway">
    <text evidence="2 15">Cofactor biosynthesis; FAD biosynthesis; FAD from FMN: step 1/1.</text>
</comment>
<sequence>MRIWRGTGLSPATELAGLRAAFPRPVVSIGVFDGVHRGHQKILAAARRHADETGRALLAVTFDPIPERVLRPQAAPPLLATTARRLALLEQAQVDGVYLVEFTTEFAALTPDQFVKTVLADGLDASAVVVGANFRFGHRASGDVTTLTHHAGQFGYAVEAVDLLTLAVPAEPTDDAHAAAQDDPRPAELVTVSSSWIRQQIAAGWVARAAVALGRPHRLEGEVQHGDRRGRSLGYPTANLAVAGDLALPADGVYAGWLDGMPAAISVGTNPTFGGTVRRVEAYVLDRDDLDYYGKSVTVDFARRIRGMVRFAQVDELRRQMDDDVARCRDILRTVTA</sequence>
<evidence type="ECO:0000256" key="15">
    <source>
        <dbReference type="PIRNR" id="PIRNR004491"/>
    </source>
</evidence>
<evidence type="ECO:0000256" key="4">
    <source>
        <dbReference type="ARBA" id="ARBA00022630"/>
    </source>
</evidence>
<dbReference type="NCBIfam" id="NF004160">
    <property type="entry name" value="PRK05627.1-3"/>
    <property type="match status" value="1"/>
</dbReference>
<dbReference type="InterPro" id="IPR023465">
    <property type="entry name" value="Riboflavin_kinase_dom_sf"/>
</dbReference>
<gene>
    <name evidence="17" type="ordered locus">Acel_1511</name>
</gene>
<keyword evidence="4 15" id="KW-0285">Flavoprotein</keyword>
<dbReference type="STRING" id="351607.Acel_1511"/>
<dbReference type="InterPro" id="IPR014729">
    <property type="entry name" value="Rossmann-like_a/b/a_fold"/>
</dbReference>
<evidence type="ECO:0000256" key="14">
    <source>
        <dbReference type="ARBA" id="ARBA00049494"/>
    </source>
</evidence>
<evidence type="ECO:0000256" key="2">
    <source>
        <dbReference type="ARBA" id="ARBA00004726"/>
    </source>
</evidence>
<keyword evidence="10 15" id="KW-0274">FAD</keyword>
<comment type="similarity">
    <text evidence="15">Belongs to the ribF family.</text>
</comment>
<name>A0LV23_ACIC1</name>
<dbReference type="Pfam" id="PF06574">
    <property type="entry name" value="FAD_syn"/>
    <property type="match status" value="1"/>
</dbReference>
<feature type="domain" description="Riboflavin kinase" evidence="16">
    <location>
        <begin position="212"/>
        <end position="333"/>
    </location>
</feature>
<evidence type="ECO:0000256" key="10">
    <source>
        <dbReference type="ARBA" id="ARBA00022827"/>
    </source>
</evidence>
<dbReference type="GO" id="GO:0006747">
    <property type="term" value="P:FAD biosynthetic process"/>
    <property type="evidence" value="ECO:0007669"/>
    <property type="project" value="UniProtKB-UniRule"/>
</dbReference>
<dbReference type="PIRSF" id="PIRSF004491">
    <property type="entry name" value="FAD_Synth"/>
    <property type="match status" value="1"/>
</dbReference>
<evidence type="ECO:0000259" key="16">
    <source>
        <dbReference type="SMART" id="SM00904"/>
    </source>
</evidence>
<comment type="catalytic activity">
    <reaction evidence="14 15">
        <text>FMN + ATP + H(+) = FAD + diphosphate</text>
        <dbReference type="Rhea" id="RHEA:17237"/>
        <dbReference type="ChEBI" id="CHEBI:15378"/>
        <dbReference type="ChEBI" id="CHEBI:30616"/>
        <dbReference type="ChEBI" id="CHEBI:33019"/>
        <dbReference type="ChEBI" id="CHEBI:57692"/>
        <dbReference type="ChEBI" id="CHEBI:58210"/>
        <dbReference type="EC" id="2.7.7.2"/>
    </reaction>
</comment>
<comment type="catalytic activity">
    <reaction evidence="13 15">
        <text>riboflavin + ATP = FMN + ADP + H(+)</text>
        <dbReference type="Rhea" id="RHEA:14357"/>
        <dbReference type="ChEBI" id="CHEBI:15378"/>
        <dbReference type="ChEBI" id="CHEBI:30616"/>
        <dbReference type="ChEBI" id="CHEBI:57986"/>
        <dbReference type="ChEBI" id="CHEBI:58210"/>
        <dbReference type="ChEBI" id="CHEBI:456216"/>
        <dbReference type="EC" id="2.7.1.26"/>
    </reaction>
</comment>
<dbReference type="InterPro" id="IPR015864">
    <property type="entry name" value="FAD_synthase"/>
</dbReference>
<evidence type="ECO:0000256" key="7">
    <source>
        <dbReference type="ARBA" id="ARBA00022695"/>
    </source>
</evidence>
<keyword evidence="8 15" id="KW-0547">Nucleotide-binding</keyword>
<evidence type="ECO:0000256" key="9">
    <source>
        <dbReference type="ARBA" id="ARBA00022777"/>
    </source>
</evidence>
<evidence type="ECO:0000256" key="11">
    <source>
        <dbReference type="ARBA" id="ARBA00022840"/>
    </source>
</evidence>
<dbReference type="UniPathway" id="UPA00277">
    <property type="reaction ID" value="UER00407"/>
</dbReference>
<dbReference type="GO" id="GO:0008531">
    <property type="term" value="F:riboflavin kinase activity"/>
    <property type="evidence" value="ECO:0007669"/>
    <property type="project" value="UniProtKB-UniRule"/>
</dbReference>
<evidence type="ECO:0000256" key="3">
    <source>
        <dbReference type="ARBA" id="ARBA00005201"/>
    </source>
</evidence>
<dbReference type="SMART" id="SM00904">
    <property type="entry name" value="Flavokinase"/>
    <property type="match status" value="1"/>
</dbReference>
<evidence type="ECO:0000313" key="17">
    <source>
        <dbReference type="EMBL" id="ABK53283.1"/>
    </source>
</evidence>
<keyword evidence="11 15" id="KW-0067">ATP-binding</keyword>
<dbReference type="InterPro" id="IPR023468">
    <property type="entry name" value="Riboflavin_kinase"/>
</dbReference>
<dbReference type="EC" id="2.7.1.26" evidence="15"/>
<dbReference type="Proteomes" id="UP000008221">
    <property type="component" value="Chromosome"/>
</dbReference>
<protein>
    <recommendedName>
        <fullName evidence="15">Riboflavin biosynthesis protein</fullName>
    </recommendedName>
    <domain>
        <recommendedName>
            <fullName evidence="15">Riboflavin kinase</fullName>
            <ecNumber evidence="15">2.7.1.26</ecNumber>
        </recommendedName>
        <alternativeName>
            <fullName evidence="15">Flavokinase</fullName>
        </alternativeName>
    </domain>
    <domain>
        <recommendedName>
            <fullName evidence="15">FMN adenylyltransferase</fullName>
            <ecNumber evidence="15">2.7.7.2</ecNumber>
        </recommendedName>
        <alternativeName>
            <fullName evidence="15">FAD pyrophosphorylase</fullName>
        </alternativeName>
        <alternativeName>
            <fullName evidence="15">FAD synthase</fullName>
        </alternativeName>
    </domain>
</protein>
<keyword evidence="7 15" id="KW-0548">Nucleotidyltransferase</keyword>
<dbReference type="Gene3D" id="2.40.30.30">
    <property type="entry name" value="Riboflavin kinase-like"/>
    <property type="match status" value="1"/>
</dbReference>
<keyword evidence="9 15" id="KW-0418">Kinase</keyword>
<dbReference type="GO" id="GO:0009398">
    <property type="term" value="P:FMN biosynthetic process"/>
    <property type="evidence" value="ECO:0007669"/>
    <property type="project" value="UniProtKB-UniRule"/>
</dbReference>
<evidence type="ECO:0000256" key="1">
    <source>
        <dbReference type="ARBA" id="ARBA00002121"/>
    </source>
</evidence>
<dbReference type="Gene3D" id="3.40.50.620">
    <property type="entry name" value="HUPs"/>
    <property type="match status" value="1"/>
</dbReference>
<dbReference type="RefSeq" id="WP_011720346.1">
    <property type="nucleotide sequence ID" value="NC_008578.1"/>
</dbReference>
<dbReference type="AlphaFoldDB" id="A0LV23"/>
<evidence type="ECO:0000256" key="6">
    <source>
        <dbReference type="ARBA" id="ARBA00022679"/>
    </source>
</evidence>
<keyword evidence="12" id="KW-0511">Multifunctional enzyme</keyword>
<reference evidence="17 18" key="1">
    <citation type="journal article" date="2009" name="Genome Res.">
        <title>Complete genome of the cellulolytic thermophile Acidothermus cellulolyticus 11B provides insights into its ecophysiological and evolutionary adaptations.</title>
        <authorList>
            <person name="Barabote R.D."/>
            <person name="Xie G."/>
            <person name="Leu D.H."/>
            <person name="Normand P."/>
            <person name="Necsulea A."/>
            <person name="Daubin V."/>
            <person name="Medigue C."/>
            <person name="Adney W.S."/>
            <person name="Xu X.C."/>
            <person name="Lapidus A."/>
            <person name="Parales R.E."/>
            <person name="Detter C."/>
            <person name="Pujic P."/>
            <person name="Bruce D."/>
            <person name="Lavire C."/>
            <person name="Challacombe J.F."/>
            <person name="Brettin T.S."/>
            <person name="Berry A.M."/>
        </authorList>
    </citation>
    <scope>NUCLEOTIDE SEQUENCE [LARGE SCALE GENOMIC DNA]</scope>
    <source>
        <strain evidence="18">ATCC 43068 / DSM 8971 / 11B</strain>
    </source>
</reference>
<dbReference type="InterPro" id="IPR004821">
    <property type="entry name" value="Cyt_trans-like"/>
</dbReference>
<evidence type="ECO:0000256" key="12">
    <source>
        <dbReference type="ARBA" id="ARBA00023268"/>
    </source>
</evidence>
<dbReference type="NCBIfam" id="TIGR00125">
    <property type="entry name" value="cyt_tran_rel"/>
    <property type="match status" value="1"/>
</dbReference>
<dbReference type="PANTHER" id="PTHR22749">
    <property type="entry name" value="RIBOFLAVIN KINASE/FMN ADENYLYLTRANSFERASE"/>
    <property type="match status" value="1"/>
</dbReference>
<dbReference type="Pfam" id="PF01687">
    <property type="entry name" value="Flavokinase"/>
    <property type="match status" value="1"/>
</dbReference>
<dbReference type="GO" id="GO:0009231">
    <property type="term" value="P:riboflavin biosynthetic process"/>
    <property type="evidence" value="ECO:0007669"/>
    <property type="project" value="InterPro"/>
</dbReference>
<dbReference type="FunFam" id="3.40.50.620:FF:000021">
    <property type="entry name" value="Riboflavin biosynthesis protein"/>
    <property type="match status" value="1"/>
</dbReference>
<keyword evidence="6 15" id="KW-0808">Transferase</keyword>
<dbReference type="GO" id="GO:0005524">
    <property type="term" value="F:ATP binding"/>
    <property type="evidence" value="ECO:0007669"/>
    <property type="project" value="UniProtKB-UniRule"/>
</dbReference>
<dbReference type="InterPro" id="IPR015865">
    <property type="entry name" value="Riboflavin_kinase_bac/euk"/>
</dbReference>
<comment type="function">
    <text evidence="1">Catalyzes the phosphorylation of riboflavin to FMN followed by the adenylation of FMN to FAD.</text>
</comment>
<dbReference type="GO" id="GO:0003919">
    <property type="term" value="F:FMN adenylyltransferase activity"/>
    <property type="evidence" value="ECO:0007669"/>
    <property type="project" value="UniProtKB-UniRule"/>
</dbReference>
<dbReference type="EC" id="2.7.7.2" evidence="15"/>
<evidence type="ECO:0000256" key="13">
    <source>
        <dbReference type="ARBA" id="ARBA00047880"/>
    </source>
</evidence>
<accession>A0LV23</accession>
<keyword evidence="18" id="KW-1185">Reference proteome</keyword>
<evidence type="ECO:0000256" key="8">
    <source>
        <dbReference type="ARBA" id="ARBA00022741"/>
    </source>
</evidence>
<proteinExistence type="inferred from homology"/>
<dbReference type="KEGG" id="ace:Acel_1511"/>
<dbReference type="InterPro" id="IPR002606">
    <property type="entry name" value="Riboflavin_kinase_bac"/>
</dbReference>
<dbReference type="FunFam" id="2.40.30.30:FF:000003">
    <property type="entry name" value="Riboflavin biosynthesis protein"/>
    <property type="match status" value="1"/>
</dbReference>
<keyword evidence="5 15" id="KW-0288">FMN</keyword>
<dbReference type="EMBL" id="CP000481">
    <property type="protein sequence ID" value="ABK53283.1"/>
    <property type="molecule type" value="Genomic_DNA"/>
</dbReference>
<dbReference type="FunCoup" id="A0LV23">
    <property type="interactions" value="204"/>
</dbReference>
<dbReference type="PANTHER" id="PTHR22749:SF6">
    <property type="entry name" value="RIBOFLAVIN KINASE"/>
    <property type="match status" value="1"/>
</dbReference>